<evidence type="ECO:0000259" key="2">
    <source>
        <dbReference type="Pfam" id="PF09084"/>
    </source>
</evidence>
<evidence type="ECO:0000256" key="1">
    <source>
        <dbReference type="SAM" id="SignalP"/>
    </source>
</evidence>
<organism evidence="3 4">
    <name type="scientific">Lomentospora prolificans</name>
    <dbReference type="NCBI Taxonomy" id="41688"/>
    <lineage>
        <taxon>Eukaryota</taxon>
        <taxon>Fungi</taxon>
        <taxon>Dikarya</taxon>
        <taxon>Ascomycota</taxon>
        <taxon>Pezizomycotina</taxon>
        <taxon>Sordariomycetes</taxon>
        <taxon>Hypocreomycetidae</taxon>
        <taxon>Microascales</taxon>
        <taxon>Microascaceae</taxon>
        <taxon>Lomentospora</taxon>
    </lineage>
</organism>
<dbReference type="Proteomes" id="UP000233524">
    <property type="component" value="Unassembled WGS sequence"/>
</dbReference>
<name>A0A2N3ND52_9PEZI</name>
<dbReference type="SUPFAM" id="SSF53850">
    <property type="entry name" value="Periplasmic binding protein-like II"/>
    <property type="match status" value="1"/>
</dbReference>
<dbReference type="InParanoid" id="A0A2N3ND52"/>
<dbReference type="EMBL" id="NLAX01000008">
    <property type="protein sequence ID" value="PKS10370.1"/>
    <property type="molecule type" value="Genomic_DNA"/>
</dbReference>
<keyword evidence="1" id="KW-0732">Signal</keyword>
<keyword evidence="4" id="KW-1185">Reference proteome</keyword>
<dbReference type="Pfam" id="PF09084">
    <property type="entry name" value="NMT1"/>
    <property type="match status" value="1"/>
</dbReference>
<dbReference type="PANTHER" id="PTHR30024">
    <property type="entry name" value="ALIPHATIC SULFONATES-BINDING PROTEIN-RELATED"/>
    <property type="match status" value="1"/>
</dbReference>
<dbReference type="Gene3D" id="3.40.190.10">
    <property type="entry name" value="Periplasmic binding protein-like II"/>
    <property type="match status" value="2"/>
</dbReference>
<dbReference type="InterPro" id="IPR015168">
    <property type="entry name" value="SsuA/THI5"/>
</dbReference>
<feature type="domain" description="SsuA/THI5-like" evidence="2">
    <location>
        <begin position="63"/>
        <end position="240"/>
    </location>
</feature>
<proteinExistence type="predicted"/>
<dbReference type="OrthoDB" id="5194099at2759"/>
<feature type="signal peptide" evidence="1">
    <location>
        <begin position="1"/>
        <end position="20"/>
    </location>
</feature>
<evidence type="ECO:0000313" key="3">
    <source>
        <dbReference type="EMBL" id="PKS10370.1"/>
    </source>
</evidence>
<dbReference type="AlphaFoldDB" id="A0A2N3ND52"/>
<comment type="caution">
    <text evidence="3">The sequence shown here is derived from an EMBL/GenBank/DDBJ whole genome shotgun (WGS) entry which is preliminary data.</text>
</comment>
<gene>
    <name evidence="3" type="ORF">jhhlp_002121</name>
</gene>
<reference evidence="3 4" key="1">
    <citation type="journal article" date="2017" name="G3 (Bethesda)">
        <title>First Draft Genome Sequence of the Pathogenic Fungus Lomentospora prolificans (Formerly Scedosporium prolificans).</title>
        <authorList>
            <person name="Luo R."/>
            <person name="Zimin A."/>
            <person name="Workman R."/>
            <person name="Fan Y."/>
            <person name="Pertea G."/>
            <person name="Grossman N."/>
            <person name="Wear M.P."/>
            <person name="Jia B."/>
            <person name="Miller H."/>
            <person name="Casadevall A."/>
            <person name="Timp W."/>
            <person name="Zhang S.X."/>
            <person name="Salzberg S.L."/>
        </authorList>
    </citation>
    <scope>NUCLEOTIDE SEQUENCE [LARGE SCALE GENOMIC DNA]</scope>
    <source>
        <strain evidence="3 4">JHH-5317</strain>
    </source>
</reference>
<dbReference type="VEuPathDB" id="FungiDB:jhhlp_002121"/>
<protein>
    <recommendedName>
        <fullName evidence="2">SsuA/THI5-like domain-containing protein</fullName>
    </recommendedName>
</protein>
<accession>A0A2N3ND52</accession>
<evidence type="ECO:0000313" key="4">
    <source>
        <dbReference type="Proteomes" id="UP000233524"/>
    </source>
</evidence>
<dbReference type="PANTHER" id="PTHR30024:SF42">
    <property type="entry name" value="ALIPHATIC SULFONATES-BINDING PROTEIN-RELATED"/>
    <property type="match status" value="1"/>
</dbReference>
<sequence>MKSLFLLTGIVSLLGTPASSLKVSTSLDWIEYTPQRYAADNFYKGSSPVQISSGGVANIARDSSIDLAANAETQGLKQLSGRRNIRLIYMVCEAQYRIVANKAKGINSLEDLKGKRIGTMPGTSAGYFINKFLGTVGIQPGQYTVAMGNVCMKPPCGQGTLPQMLQGGQIDAFGIWEVAPELGARALGDDHIFFQNGSVYREMYALYTTEEKLANPTIRADIVEFVKALNQTLDVYNNNPSAVFAKVAEWVRSDADIIEAVWREHLWTGRWAPDLLDFLIEEDAYLAREDRRQPIPKEDIEKFLDTSILDELGL</sequence>
<feature type="chain" id="PRO_5014788105" description="SsuA/THI5-like domain-containing protein" evidence="1">
    <location>
        <begin position="21"/>
        <end position="314"/>
    </location>
</feature>